<comment type="similarity">
    <text evidence="3">Belongs to the mitochondrial carrier (TC 2.A.29) family.</text>
</comment>
<keyword evidence="19" id="KW-1185">Reference proteome</keyword>
<evidence type="ECO:0000256" key="8">
    <source>
        <dbReference type="ARBA" id="ARBA00022692"/>
    </source>
</evidence>
<keyword evidence="12 14" id="KW-0472">Membrane</keyword>
<evidence type="ECO:0000256" key="10">
    <source>
        <dbReference type="ARBA" id="ARBA00022776"/>
    </source>
</evidence>
<sequence length="1307" mass="145895">MALAKIRAHKPRLGVNAVFNNAQMEEIDCQQKSRKELAKIYHQSSPDLFTLEFLQCIARLLVEPEKLPCVDRALTFAATFLAQNFMEMEHVSVAVCEFIFEYHNCQTQIVRFRCCQLLYSLLVSMDDQAGLCDDIYEKILSTMLERLQDKAASVRAEAVLALRRLQSPTDPKCLVIKAFLFHMEKDPNPDVRARIVKHIAVTQKTLPALFERICDVSNMVRKEAFKALSSLRMVKLSINQRQKMLFYGINDSSEVVKKFVLENMGFTWYKQNDGNYLQLLKALDVESMDEDVLESVLFHLFEKQPTSTLVEIATAMLSKDNLIPIDRLTMENVTFWLYVVKFIRKSANDEEPDDPISLKLLPELTRYVKYLKDFSLKLKKHDLDQEFLVIQLFKIADTYSLDDEMGRELLRQMSTNYLIDENVGLRCVPVIAGLFEKMVPSVKDRMAMLAEMVSDIREPLQPSEEPEVSVVGKSDGQQDEMTSEPPAIESGPKTDVETLLKCLTIIKEFLCAKDVIKIDATLLSLKDLFIVQCLSMGSAEVQNLALEVMTFYFIRDVELAKEKYVYCCFLLLDASRRYSALASVFDMLVIHGFAPFSADQTPPNSNKSRKDDANPLNDFQSDPTLTPSQLFFVKLVTECLESEEDNVRARACLGLAKLLYAGVLNSPLILARLILIWFSPSSATVPEIRQMLSLFLNVYPSKNKNAGSVLSESILPLLKAHKSMSPEEKEEIDPLSVAKLIVSLLRSDICLPPDDVKERGSYHLRVAVKISRELLVINGIDHYLLSRILHMLELEPDDARHSSELMTMLARGIKKMGKFWDKKVLKVVQSMKSQLEKMEEDLAERNSSDLNRTTSRLTIADTSGVQELSVAFSERRTTAQIIEESLLGSPASPGAPPNMVVDETNEDIEESFQSPSASHSNLKRGAVVDDSDGSDVECAGGGVVPQSDDDSGGSGDESKSTRSSDSGRFKEPLPPDNLRITRSTRKKKKSTEMAAALQEQPVKKQFALLPKIINGGIAGIIGVSVVFPLDLVKTRLQNQPVGPNGEKMYNSMLDCFRKTYKAEGYFGMYRGSGVNILLITPEKAIKLAANDFFRHHLGKGVNSKQLPLAREMAAGGLAGFCQIVITTPMELLKIQMQDAGRVAALAKQEGKVIPKVSATSLALDLVKTKGIFGLYKGIGATMLRDVSFSVIYFPMFARLNSLGPRKKDSDDAVFYWSFLSGCASGSVAAVLVNPFDVVKTRLQAITKTDDKPKFSGITDTVIKTLKHEGPTAFFKGGACRMIVIAPLFGIAQTIYYLGVAEKLLSWL</sequence>
<feature type="repeat" description="Solcar" evidence="14">
    <location>
        <begin position="1006"/>
        <end position="1096"/>
    </location>
</feature>
<dbReference type="PRINTS" id="PR00926">
    <property type="entry name" value="MITOCARRIER"/>
</dbReference>
<evidence type="ECO:0000256" key="1">
    <source>
        <dbReference type="ARBA" id="ARBA00004141"/>
    </source>
</evidence>
<keyword evidence="13" id="KW-0131">Cell cycle</keyword>
<dbReference type="InterPro" id="IPR025977">
    <property type="entry name" value="Cnd3_C"/>
</dbReference>
<proteinExistence type="inferred from homology"/>
<evidence type="ECO:0000256" key="16">
    <source>
        <dbReference type="SAM" id="Phobius"/>
    </source>
</evidence>
<dbReference type="Proteomes" id="UP001307889">
    <property type="component" value="Chromosome 4"/>
</dbReference>
<feature type="region of interest" description="Disordered" evidence="15">
    <location>
        <begin position="600"/>
        <end position="622"/>
    </location>
</feature>
<feature type="region of interest" description="Disordered" evidence="15">
    <location>
        <begin position="907"/>
        <end position="992"/>
    </location>
</feature>
<keyword evidence="10" id="KW-0498">Mitosis</keyword>
<feature type="region of interest" description="Disordered" evidence="15">
    <location>
        <begin position="459"/>
        <end position="492"/>
    </location>
</feature>
<comment type="subcellular location">
    <subcellularLocation>
        <location evidence="2">Chromosome</location>
    </subcellularLocation>
    <subcellularLocation>
        <location evidence="1">Membrane</location>
        <topology evidence="1">Multi-pass membrane protein</topology>
    </subcellularLocation>
</comment>
<evidence type="ECO:0000256" key="6">
    <source>
        <dbReference type="ARBA" id="ARBA00022454"/>
    </source>
</evidence>
<feature type="transmembrane region" description="Helical" evidence="16">
    <location>
        <begin position="1213"/>
        <end position="1232"/>
    </location>
</feature>
<evidence type="ECO:0000256" key="11">
    <source>
        <dbReference type="ARBA" id="ARBA00023067"/>
    </source>
</evidence>
<reference evidence="18 19" key="1">
    <citation type="submission" date="2023-09" db="EMBL/GenBank/DDBJ databases">
        <title>Nesidiocoris tenuis whole genome shotgun sequence.</title>
        <authorList>
            <person name="Shibata T."/>
            <person name="Shimoda M."/>
            <person name="Kobayashi T."/>
            <person name="Uehara T."/>
        </authorList>
    </citation>
    <scope>NUCLEOTIDE SEQUENCE [LARGE SCALE GENOMIC DNA]</scope>
    <source>
        <strain evidence="18 19">Japan</strain>
    </source>
</reference>
<keyword evidence="16" id="KW-1133">Transmembrane helix</keyword>
<evidence type="ECO:0000259" key="17">
    <source>
        <dbReference type="Pfam" id="PF12719"/>
    </source>
</evidence>
<keyword evidence="11" id="KW-0226">DNA condensation</keyword>
<dbReference type="Pfam" id="PF12719">
    <property type="entry name" value="Cnd3"/>
    <property type="match status" value="1"/>
</dbReference>
<dbReference type="PROSITE" id="PS50920">
    <property type="entry name" value="SOLCAR"/>
    <property type="match status" value="3"/>
</dbReference>
<name>A0ABN7ARP6_9HEMI</name>
<evidence type="ECO:0000256" key="9">
    <source>
        <dbReference type="ARBA" id="ARBA00022737"/>
    </source>
</evidence>
<keyword evidence="7" id="KW-0132">Cell division</keyword>
<dbReference type="PANTHER" id="PTHR14418">
    <property type="entry name" value="CONDENSIN COMPLEX SUBUNIT 3-RELATED"/>
    <property type="match status" value="1"/>
</dbReference>
<feature type="transmembrane region" description="Helical" evidence="16">
    <location>
        <begin position="1012"/>
        <end position="1032"/>
    </location>
</feature>
<keyword evidence="6" id="KW-0158">Chromosome</keyword>
<feature type="transmembrane region" description="Helical" evidence="16">
    <location>
        <begin position="1278"/>
        <end position="1298"/>
    </location>
</feature>
<feature type="domain" description="Nuclear condensin complex subunit 3 C-terminal" evidence="17">
    <location>
        <begin position="501"/>
        <end position="790"/>
    </location>
</feature>
<evidence type="ECO:0000256" key="3">
    <source>
        <dbReference type="ARBA" id="ARBA00006375"/>
    </source>
</evidence>
<dbReference type="PANTHER" id="PTHR14418:SF5">
    <property type="entry name" value="CONDENSIN COMPLEX SUBUNIT 3"/>
    <property type="match status" value="1"/>
</dbReference>
<dbReference type="InterPro" id="IPR002067">
    <property type="entry name" value="MCP"/>
</dbReference>
<dbReference type="Pfam" id="PF00153">
    <property type="entry name" value="Mito_carr"/>
    <property type="match status" value="3"/>
</dbReference>
<comment type="similarity">
    <text evidence="4">Belongs to the CND3 (condensin subunit 3) family.</text>
</comment>
<dbReference type="InterPro" id="IPR027165">
    <property type="entry name" value="CND3"/>
</dbReference>
<evidence type="ECO:0000256" key="14">
    <source>
        <dbReference type="PROSITE-ProRule" id="PRU00282"/>
    </source>
</evidence>
<dbReference type="InterPro" id="IPR018108">
    <property type="entry name" value="MCP_transmembrane"/>
</dbReference>
<evidence type="ECO:0000256" key="2">
    <source>
        <dbReference type="ARBA" id="ARBA00004286"/>
    </source>
</evidence>
<gene>
    <name evidence="18" type="ORF">NTJ_06380</name>
</gene>
<dbReference type="InterPro" id="IPR016024">
    <property type="entry name" value="ARM-type_fold"/>
</dbReference>
<keyword evidence="8 14" id="KW-0812">Transmembrane</keyword>
<evidence type="ECO:0000313" key="19">
    <source>
        <dbReference type="Proteomes" id="UP001307889"/>
    </source>
</evidence>
<evidence type="ECO:0000256" key="5">
    <source>
        <dbReference type="ARBA" id="ARBA00022448"/>
    </source>
</evidence>
<keyword evidence="5" id="KW-0813">Transport</keyword>
<feature type="transmembrane region" description="Helical" evidence="16">
    <location>
        <begin position="1173"/>
        <end position="1193"/>
    </location>
</feature>
<evidence type="ECO:0000256" key="4">
    <source>
        <dbReference type="ARBA" id="ARBA00006533"/>
    </source>
</evidence>
<feature type="repeat" description="Solcar" evidence="14">
    <location>
        <begin position="1106"/>
        <end position="1202"/>
    </location>
</feature>
<feature type="compositionally biased region" description="Polar residues" evidence="15">
    <location>
        <begin position="911"/>
        <end position="920"/>
    </location>
</feature>
<dbReference type="InterPro" id="IPR011989">
    <property type="entry name" value="ARM-like"/>
</dbReference>
<keyword evidence="9" id="KW-0677">Repeat</keyword>
<evidence type="ECO:0000256" key="12">
    <source>
        <dbReference type="ARBA" id="ARBA00023136"/>
    </source>
</evidence>
<dbReference type="SUPFAM" id="SSF48371">
    <property type="entry name" value="ARM repeat"/>
    <property type="match status" value="1"/>
</dbReference>
<feature type="repeat" description="Solcar" evidence="14">
    <location>
        <begin position="1212"/>
        <end position="1301"/>
    </location>
</feature>
<dbReference type="EMBL" id="AP028912">
    <property type="protein sequence ID" value="BES93571.1"/>
    <property type="molecule type" value="Genomic_DNA"/>
</dbReference>
<evidence type="ECO:0000313" key="18">
    <source>
        <dbReference type="EMBL" id="BES93571.1"/>
    </source>
</evidence>
<dbReference type="Gene3D" id="1.25.10.10">
    <property type="entry name" value="Leucine-rich Repeat Variant"/>
    <property type="match status" value="1"/>
</dbReference>
<protein>
    <submittedName>
        <fullName evidence="18">Mitochondrial glutamate carrier</fullName>
    </submittedName>
</protein>
<dbReference type="InterPro" id="IPR023395">
    <property type="entry name" value="MCP_dom_sf"/>
</dbReference>
<dbReference type="SUPFAM" id="SSF103506">
    <property type="entry name" value="Mitochondrial carrier"/>
    <property type="match status" value="1"/>
</dbReference>
<evidence type="ECO:0000256" key="15">
    <source>
        <dbReference type="SAM" id="MobiDB-lite"/>
    </source>
</evidence>
<feature type="compositionally biased region" description="Basic and acidic residues" evidence="15">
    <location>
        <begin position="956"/>
        <end position="973"/>
    </location>
</feature>
<dbReference type="Gene3D" id="1.50.40.10">
    <property type="entry name" value="Mitochondrial carrier domain"/>
    <property type="match status" value="1"/>
</dbReference>
<organism evidence="18 19">
    <name type="scientific">Nesidiocoris tenuis</name>
    <dbReference type="NCBI Taxonomy" id="355587"/>
    <lineage>
        <taxon>Eukaryota</taxon>
        <taxon>Metazoa</taxon>
        <taxon>Ecdysozoa</taxon>
        <taxon>Arthropoda</taxon>
        <taxon>Hexapoda</taxon>
        <taxon>Insecta</taxon>
        <taxon>Pterygota</taxon>
        <taxon>Neoptera</taxon>
        <taxon>Paraneoptera</taxon>
        <taxon>Hemiptera</taxon>
        <taxon>Heteroptera</taxon>
        <taxon>Panheteroptera</taxon>
        <taxon>Cimicomorpha</taxon>
        <taxon>Miridae</taxon>
        <taxon>Dicyphina</taxon>
        <taxon>Nesidiocoris</taxon>
    </lineage>
</organism>
<evidence type="ECO:0000256" key="7">
    <source>
        <dbReference type="ARBA" id="ARBA00022618"/>
    </source>
</evidence>
<evidence type="ECO:0000256" key="13">
    <source>
        <dbReference type="ARBA" id="ARBA00023306"/>
    </source>
</evidence>
<accession>A0ABN7ARP6</accession>